<feature type="region of interest" description="Disordered" evidence="1">
    <location>
        <begin position="239"/>
        <end position="264"/>
    </location>
</feature>
<dbReference type="PROSITE" id="PS51257">
    <property type="entry name" value="PROKAR_LIPOPROTEIN"/>
    <property type="match status" value="1"/>
</dbReference>
<accession>W0HTN8</accession>
<name>W0HTN8_9GAMM</name>
<proteinExistence type="predicted"/>
<evidence type="ECO:0000313" key="2">
    <source>
        <dbReference type="EMBL" id="AHF77129.1"/>
    </source>
</evidence>
<dbReference type="OrthoDB" id="254168at2"/>
<dbReference type="EMBL" id="CP006569">
    <property type="protein sequence ID" value="AHF77129.1"/>
    <property type="molecule type" value="Genomic_DNA"/>
</dbReference>
<dbReference type="KEGG" id="sod:Sant_2081"/>
<dbReference type="PATRIC" id="fig|1239307.3.peg.2298"/>
<protein>
    <recommendedName>
        <fullName evidence="4">Outer membrane or secreted lipoprotein</fullName>
    </recommendedName>
</protein>
<keyword evidence="3" id="KW-1185">Reference proteome</keyword>
<dbReference type="PANTHER" id="PTHR31360:SF0">
    <property type="entry name" value="OIL BODY-ASSOCIATED PROTEIN 1B"/>
    <property type="match status" value="1"/>
</dbReference>
<dbReference type="AlphaFoldDB" id="W0HTN8"/>
<sequence>MERYFFSLCLISLLMGCGANNTPPQVASPGKPLSPGLKFLNSGAALLQSRPPVDAMSAYLDGFHFYNGDKNGQMEAHHYVTVLNEEVMQAVIYDGNTRDARLMGVEYIISERLFQPLPLEEKKLWHSHQYEIKSGTLIAPGFPAPAERALMAKIVNTYGKTWHTWHTDRNNTLPLGIPALMMGFTADGQLDPQLLADRDRRFGVDTKKIRQQRRAITAHPVQAGANAWESGQTIQLQRVNGGGEAVRGTSDFSASEQTRDGKLR</sequence>
<dbReference type="RefSeq" id="WP_025422260.1">
    <property type="nucleotide sequence ID" value="NZ_CP006569.1"/>
</dbReference>
<dbReference type="PANTHER" id="PTHR31360">
    <property type="match status" value="1"/>
</dbReference>
<dbReference type="Proteomes" id="UP000019028">
    <property type="component" value="Chromosome"/>
</dbReference>
<evidence type="ECO:0000256" key="1">
    <source>
        <dbReference type="SAM" id="MobiDB-lite"/>
    </source>
</evidence>
<evidence type="ECO:0008006" key="4">
    <source>
        <dbReference type="Google" id="ProtNLM"/>
    </source>
</evidence>
<reference evidence="2 3" key="1">
    <citation type="journal article" date="2014" name="Genome Biol. Evol.">
        <title>Genome degeneration and adaptation in a nascent stage of symbiosis.</title>
        <authorList>
            <person name="Oakeson K.F."/>
            <person name="Gil R."/>
            <person name="Clayton A.L."/>
            <person name="Dunn D.M."/>
            <person name="von Niederhausern A.C."/>
            <person name="Hamil C."/>
            <person name="Aoyagi A."/>
            <person name="Duval B."/>
            <person name="Baca A."/>
            <person name="Silva F.J."/>
            <person name="Vallier A."/>
            <person name="Jackson D.G."/>
            <person name="Latorre A."/>
            <person name="Weiss R.B."/>
            <person name="Heddi A."/>
            <person name="Moya A."/>
            <person name="Dale C."/>
        </authorList>
    </citation>
    <scope>NUCLEOTIDE SEQUENCE [LARGE SCALE GENOMIC DNA]</scope>
    <source>
        <strain evidence="2 3">HS1</strain>
    </source>
</reference>
<dbReference type="InterPro" id="IPR010686">
    <property type="entry name" value="OBAP-like"/>
</dbReference>
<dbReference type="Pfam" id="PF06884">
    <property type="entry name" value="DUF1264"/>
    <property type="match status" value="1"/>
</dbReference>
<organism evidence="2 3">
    <name type="scientific">Sodalis praecaptivus</name>
    <dbReference type="NCBI Taxonomy" id="1239307"/>
    <lineage>
        <taxon>Bacteria</taxon>
        <taxon>Pseudomonadati</taxon>
        <taxon>Pseudomonadota</taxon>
        <taxon>Gammaproteobacteria</taxon>
        <taxon>Enterobacterales</taxon>
        <taxon>Bruguierivoracaceae</taxon>
        <taxon>Sodalis</taxon>
    </lineage>
</organism>
<dbReference type="HOGENOM" id="CLU_071931_2_0_6"/>
<gene>
    <name evidence="2" type="ORF">Sant_2081</name>
</gene>
<evidence type="ECO:0000313" key="3">
    <source>
        <dbReference type="Proteomes" id="UP000019028"/>
    </source>
</evidence>